<feature type="transmembrane region" description="Helical" evidence="9">
    <location>
        <begin position="123"/>
        <end position="142"/>
    </location>
</feature>
<gene>
    <name evidence="10" type="ORF">g.49468</name>
    <name evidence="11" type="ORF">g.49470</name>
</gene>
<dbReference type="EC" id="3.5.1.-" evidence="9"/>
<keyword evidence="5 9" id="KW-1133">Transmembrane helix</keyword>
<comment type="cofactor">
    <cofactor evidence="8">
        <name>Zn(2+)</name>
        <dbReference type="ChEBI" id="CHEBI:29105"/>
    </cofactor>
</comment>
<feature type="binding site" evidence="7">
    <location>
        <position position="20"/>
    </location>
    <ligand>
        <name>Ca(2+)</name>
        <dbReference type="ChEBI" id="CHEBI:29108"/>
    </ligand>
</feature>
<reference evidence="11" key="1">
    <citation type="submission" date="2015-11" db="EMBL/GenBank/DDBJ databases">
        <title>De novo transcriptome assembly of four potential Pierce s Disease insect vectors from Arizona vineyards.</title>
        <authorList>
            <person name="Tassone E.E."/>
        </authorList>
    </citation>
    <scope>NUCLEOTIDE SEQUENCE</scope>
</reference>
<dbReference type="GO" id="GO:0005789">
    <property type="term" value="C:endoplasmic reticulum membrane"/>
    <property type="evidence" value="ECO:0007669"/>
    <property type="project" value="TreeGrafter"/>
</dbReference>
<organism evidence="11">
    <name type="scientific">Homalodisca liturata</name>
    <dbReference type="NCBI Taxonomy" id="320908"/>
    <lineage>
        <taxon>Eukaryota</taxon>
        <taxon>Metazoa</taxon>
        <taxon>Ecdysozoa</taxon>
        <taxon>Arthropoda</taxon>
        <taxon>Hexapoda</taxon>
        <taxon>Insecta</taxon>
        <taxon>Pterygota</taxon>
        <taxon>Neoptera</taxon>
        <taxon>Paraneoptera</taxon>
        <taxon>Hemiptera</taxon>
        <taxon>Auchenorrhyncha</taxon>
        <taxon>Membracoidea</taxon>
        <taxon>Cicadellidae</taxon>
        <taxon>Cicadellinae</taxon>
        <taxon>Proconiini</taxon>
        <taxon>Homalodisca</taxon>
    </lineage>
</organism>
<keyword evidence="9" id="KW-0443">Lipid metabolism</keyword>
<comment type="subcellular location">
    <subcellularLocation>
        <location evidence="1">Membrane</location>
        <topology evidence="1">Multi-pass membrane protein</topology>
    </subcellularLocation>
</comment>
<feature type="binding site" evidence="7">
    <location>
        <position position="33"/>
    </location>
    <ligand>
        <name>Ca(2+)</name>
        <dbReference type="ChEBI" id="CHEBI:29108"/>
    </ligand>
</feature>
<dbReference type="GO" id="GO:0071602">
    <property type="term" value="P:phytosphingosine biosynthetic process"/>
    <property type="evidence" value="ECO:0007669"/>
    <property type="project" value="TreeGrafter"/>
</dbReference>
<dbReference type="GO" id="GO:0046872">
    <property type="term" value="F:metal ion binding"/>
    <property type="evidence" value="ECO:0007669"/>
    <property type="project" value="UniProtKB-KW"/>
</dbReference>
<keyword evidence="7" id="KW-0106">Calcium</keyword>
<dbReference type="AlphaFoldDB" id="A0A1B6JD68"/>
<keyword evidence="3 9" id="KW-0812">Transmembrane</keyword>
<evidence type="ECO:0000313" key="11">
    <source>
        <dbReference type="EMBL" id="JAS97089.1"/>
    </source>
</evidence>
<comment type="function">
    <text evidence="9">Hydrolyzes the sphingolipid ceramide into sphingosine and free fatty acid.</text>
</comment>
<dbReference type="GO" id="GO:0006672">
    <property type="term" value="P:ceramide metabolic process"/>
    <property type="evidence" value="ECO:0007669"/>
    <property type="project" value="InterPro"/>
</dbReference>
<keyword evidence="6 9" id="KW-0472">Membrane</keyword>
<evidence type="ECO:0000256" key="5">
    <source>
        <dbReference type="ARBA" id="ARBA00022989"/>
    </source>
</evidence>
<keyword evidence="4 9" id="KW-0378">Hydrolase</keyword>
<feature type="binding site" evidence="8">
    <location>
        <position position="225"/>
    </location>
    <ligand>
        <name>Zn(2+)</name>
        <dbReference type="ChEBI" id="CHEBI:29105"/>
        <note>catalytic</note>
    </ligand>
</feature>
<evidence type="ECO:0000256" key="7">
    <source>
        <dbReference type="PIRSR" id="PIRSR608901-1"/>
    </source>
</evidence>
<evidence type="ECO:0000256" key="9">
    <source>
        <dbReference type="RuleBase" id="RU364079"/>
    </source>
</evidence>
<feature type="transmembrane region" description="Helical" evidence="9">
    <location>
        <begin position="34"/>
        <end position="52"/>
    </location>
</feature>
<evidence type="ECO:0000256" key="8">
    <source>
        <dbReference type="PIRSR" id="PIRSR608901-2"/>
    </source>
</evidence>
<dbReference type="PANTHER" id="PTHR46187:SF3">
    <property type="entry name" value="ALKALINE CERAMIDASE 3"/>
    <property type="match status" value="1"/>
</dbReference>
<evidence type="ECO:0000256" key="3">
    <source>
        <dbReference type="ARBA" id="ARBA00022692"/>
    </source>
</evidence>
<dbReference type="EMBL" id="GECU01031085">
    <property type="protein sequence ID" value="JAS76621.1"/>
    <property type="molecule type" value="Transcribed_RNA"/>
</dbReference>
<dbReference type="InterPro" id="IPR008901">
    <property type="entry name" value="ACER"/>
</dbReference>
<feature type="transmembrane region" description="Helical" evidence="9">
    <location>
        <begin position="64"/>
        <end position="82"/>
    </location>
</feature>
<feature type="binding site" evidence="8">
    <location>
        <position position="81"/>
    </location>
    <ligand>
        <name>Zn(2+)</name>
        <dbReference type="ChEBI" id="CHEBI:29105"/>
        <note>catalytic</note>
    </ligand>
</feature>
<dbReference type="PANTHER" id="PTHR46187">
    <property type="entry name" value="ALKALINE CERAMIDASE 3"/>
    <property type="match status" value="1"/>
</dbReference>
<evidence type="ECO:0000313" key="10">
    <source>
        <dbReference type="EMBL" id="JAS76621.1"/>
    </source>
</evidence>
<evidence type="ECO:0000256" key="6">
    <source>
        <dbReference type="ARBA" id="ARBA00023136"/>
    </source>
</evidence>
<dbReference type="GO" id="GO:0016811">
    <property type="term" value="F:hydrolase activity, acting on carbon-nitrogen (but not peptide) bonds, in linear amides"/>
    <property type="evidence" value="ECO:0007669"/>
    <property type="project" value="InterPro"/>
</dbReference>
<keyword evidence="7" id="KW-0479">Metal-binding</keyword>
<dbReference type="Pfam" id="PF05875">
    <property type="entry name" value="Ceramidase"/>
    <property type="match status" value="1"/>
</dbReference>
<accession>A0A1B6JD68</accession>
<comment type="similarity">
    <text evidence="2 9">Belongs to the alkaline ceramidase family.</text>
</comment>
<feature type="binding site" evidence="7">
    <location>
        <position position="24"/>
    </location>
    <ligand>
        <name>Ca(2+)</name>
        <dbReference type="ChEBI" id="CHEBI:29108"/>
    </ligand>
</feature>
<dbReference type="EMBL" id="GECU01010617">
    <property type="protein sequence ID" value="JAS97089.1"/>
    <property type="molecule type" value="Transcribed_RNA"/>
</dbReference>
<name>A0A1B6JD68_9HEMI</name>
<sequence>MAPTMPSEGFWGPPTATIDWCEKNYQVSFYVAEWWNTISNLMIILPPLWGIFEVYNQGFDKRFIFCNFLVAIVGVGSWFFHMTLLYEMQLFDELPMVYGSLFLLYCLIEAPKAANKEFFSNKPLFAFLLTFAVIFTLIYLVWPQPWFQHSSYGVIVLGSFGMKAKIIREKKCRICKRICLTSISLYLFAFFLWNVDKLFCSSLENVRQKAPTGVGPVTQLHAWWHALAGYSSYLLVLFCIHTWYDFHKQKEEKRKLEFTHLGFSLRWS</sequence>
<proteinExistence type="inferred from homology"/>
<comment type="caution">
    <text evidence="9">Lacks conserved residue(s) required for the propagation of feature annotation.</text>
</comment>
<evidence type="ECO:0000256" key="1">
    <source>
        <dbReference type="ARBA" id="ARBA00004141"/>
    </source>
</evidence>
<feature type="binding site" evidence="8">
    <location>
        <position position="221"/>
    </location>
    <ligand>
        <name>Zn(2+)</name>
        <dbReference type="ChEBI" id="CHEBI:29105"/>
        <note>catalytic</note>
    </ligand>
</feature>
<feature type="binding site" evidence="7">
    <location>
        <position position="22"/>
    </location>
    <ligand>
        <name>Ca(2+)</name>
        <dbReference type="ChEBI" id="CHEBI:29108"/>
    </ligand>
</feature>
<feature type="binding site" evidence="7">
    <location>
        <position position="19"/>
    </location>
    <ligand>
        <name>Ca(2+)</name>
        <dbReference type="ChEBI" id="CHEBI:29108"/>
    </ligand>
</feature>
<feature type="transmembrane region" description="Helical" evidence="9">
    <location>
        <begin position="222"/>
        <end position="244"/>
    </location>
</feature>
<protein>
    <recommendedName>
        <fullName evidence="9">Alkaline ceramidase</fullName>
        <ecNumber evidence="9">3.5.1.-</ecNumber>
    </recommendedName>
</protein>
<feature type="transmembrane region" description="Helical" evidence="9">
    <location>
        <begin position="178"/>
        <end position="195"/>
    </location>
</feature>
<evidence type="ECO:0000256" key="2">
    <source>
        <dbReference type="ARBA" id="ARBA00009780"/>
    </source>
</evidence>
<keyword evidence="8" id="KW-0862">Zinc</keyword>
<evidence type="ECO:0000256" key="4">
    <source>
        <dbReference type="ARBA" id="ARBA00022801"/>
    </source>
</evidence>